<feature type="chain" id="PRO_5012464421" evidence="1">
    <location>
        <begin position="22"/>
        <end position="164"/>
    </location>
</feature>
<gene>
    <name evidence="2" type="ORF">B9G79_01100</name>
</gene>
<evidence type="ECO:0000313" key="2">
    <source>
        <dbReference type="EMBL" id="ASD62258.1"/>
    </source>
</evidence>
<name>A0A1Z3N450_BDEBC</name>
<dbReference type="EMBL" id="CP020946">
    <property type="protein sequence ID" value="ASD62258.1"/>
    <property type="molecule type" value="Genomic_DNA"/>
</dbReference>
<dbReference type="OrthoDB" id="9342611at2"/>
<dbReference type="Proteomes" id="UP000197003">
    <property type="component" value="Chromosome"/>
</dbReference>
<reference evidence="2 3" key="1">
    <citation type="submission" date="2017-04" db="EMBL/GenBank/DDBJ databases">
        <title>Whole genome sequence of Bdellovibrio bacteriovorus strain SSB218315.</title>
        <authorList>
            <person name="Oyedara O."/>
            <person name="Rodriguez-Perez M.A."/>
        </authorList>
    </citation>
    <scope>NUCLEOTIDE SEQUENCE [LARGE SCALE GENOMIC DNA]</scope>
    <source>
        <strain evidence="2 3">SSB218315</strain>
    </source>
</reference>
<feature type="signal peptide" evidence="1">
    <location>
        <begin position="1"/>
        <end position="21"/>
    </location>
</feature>
<evidence type="ECO:0000256" key="1">
    <source>
        <dbReference type="SAM" id="SignalP"/>
    </source>
</evidence>
<evidence type="ECO:0000313" key="3">
    <source>
        <dbReference type="Proteomes" id="UP000197003"/>
    </source>
</evidence>
<protein>
    <submittedName>
        <fullName evidence="2">Uncharacterized protein</fullName>
    </submittedName>
</protein>
<proteinExistence type="predicted"/>
<keyword evidence="1" id="KW-0732">Signal</keyword>
<dbReference type="RefSeq" id="WP_088563908.1">
    <property type="nucleotide sequence ID" value="NZ_CP020946.1"/>
</dbReference>
<accession>A0A1Z3N450</accession>
<organism evidence="2 3">
    <name type="scientific">Bdellovibrio bacteriovorus</name>
    <dbReference type="NCBI Taxonomy" id="959"/>
    <lineage>
        <taxon>Bacteria</taxon>
        <taxon>Pseudomonadati</taxon>
        <taxon>Bdellovibrionota</taxon>
        <taxon>Bdellovibrionia</taxon>
        <taxon>Bdellovibrionales</taxon>
        <taxon>Pseudobdellovibrionaceae</taxon>
        <taxon>Bdellovibrio</taxon>
    </lineage>
</organism>
<dbReference type="AlphaFoldDB" id="A0A1Z3N450"/>
<sequence length="164" mass="17734">MKFKSLMVLSGLILSTTAAQADCFLDRASSYQCSFPKQITCTKEADPATGGNTQQLSVTFDDQGKVTYDLSTWVAGKCPSRNCGSEVQYTNEGSSAEPGKTGGVNNYNDHQLVLNVANGNGLEFLMILEHKMPQALQSFVPMTVKTLQVQGTELTGKGTKWVCH</sequence>